<dbReference type="InterPro" id="IPR005835">
    <property type="entry name" value="NTP_transferase_dom"/>
</dbReference>
<dbReference type="EMBL" id="JPMI01000006">
    <property type="protein sequence ID" value="KFA94647.1"/>
    <property type="molecule type" value="Genomic_DNA"/>
</dbReference>
<dbReference type="SUPFAM" id="SSF53448">
    <property type="entry name" value="Nucleotide-diphospho-sugar transferases"/>
    <property type="match status" value="1"/>
</dbReference>
<proteinExistence type="predicted"/>
<organism evidence="2 3">
    <name type="scientific">Archangium violaceum Cb vi76</name>
    <dbReference type="NCBI Taxonomy" id="1406225"/>
    <lineage>
        <taxon>Bacteria</taxon>
        <taxon>Pseudomonadati</taxon>
        <taxon>Myxococcota</taxon>
        <taxon>Myxococcia</taxon>
        <taxon>Myxococcales</taxon>
        <taxon>Cystobacterineae</taxon>
        <taxon>Archangiaceae</taxon>
        <taxon>Archangium</taxon>
    </lineage>
</organism>
<dbReference type="Gene3D" id="3.90.550.10">
    <property type="entry name" value="Spore Coat Polysaccharide Biosynthesis Protein SpsA, Chain A"/>
    <property type="match status" value="1"/>
</dbReference>
<reference evidence="2 3" key="1">
    <citation type="submission" date="2014-07" db="EMBL/GenBank/DDBJ databases">
        <title>Draft Genome Sequence of Gephyronic Acid Producer, Cystobacter violaceus Strain Cb vi76.</title>
        <authorList>
            <person name="Stevens D.C."/>
            <person name="Young J."/>
            <person name="Carmichael R."/>
            <person name="Tan J."/>
            <person name="Taylor R.E."/>
        </authorList>
    </citation>
    <scope>NUCLEOTIDE SEQUENCE [LARGE SCALE GENOMIC DNA]</scope>
    <source>
        <strain evidence="2 3">Cb vi76</strain>
    </source>
</reference>
<evidence type="ECO:0000313" key="2">
    <source>
        <dbReference type="EMBL" id="KFA94647.1"/>
    </source>
</evidence>
<dbReference type="PANTHER" id="PTHR22572">
    <property type="entry name" value="SUGAR-1-PHOSPHATE GUANYL TRANSFERASE"/>
    <property type="match status" value="1"/>
</dbReference>
<evidence type="ECO:0000259" key="1">
    <source>
        <dbReference type="Pfam" id="PF00483"/>
    </source>
</evidence>
<comment type="caution">
    <text evidence="2">The sequence shown here is derived from an EMBL/GenBank/DDBJ whole genome shotgun (WGS) entry which is preliminary data.</text>
</comment>
<dbReference type="RefSeq" id="WP_043389083.1">
    <property type="nucleotide sequence ID" value="NZ_JPMI01000006.1"/>
</dbReference>
<sequence length="238" mass="26878">MQAIILAGGKGTRLRPYTTSFPKPLMPIDDLPILEIVVRQLARAGFDRLIVTTGHLAELIRVFCGDGAKWGVRIEYSHEEEPLGTAGPLSLVADRLDDNFLVMNGDLLTTMDYRKAFESHVASGAMATISLYQRDVKIDFGVVEEEPAGQLGRYIEKPTLSYSVSMGINFFNRGALRYMERGKRLDIPELMMRLKQAGERVACARQDCYWLDIGRTDDYAVATDEFQKRREQFLPRHG</sequence>
<evidence type="ECO:0000313" key="3">
    <source>
        <dbReference type="Proteomes" id="UP000028547"/>
    </source>
</evidence>
<feature type="domain" description="Nucleotidyl transferase" evidence="1">
    <location>
        <begin position="3"/>
        <end position="226"/>
    </location>
</feature>
<gene>
    <name evidence="2" type="ORF">Q664_01725</name>
</gene>
<dbReference type="Proteomes" id="UP000028547">
    <property type="component" value="Unassembled WGS sequence"/>
</dbReference>
<accession>A0A084T1R2</accession>
<dbReference type="InterPro" id="IPR029044">
    <property type="entry name" value="Nucleotide-diphossugar_trans"/>
</dbReference>
<dbReference type="Pfam" id="PF00483">
    <property type="entry name" value="NTP_transferase"/>
    <property type="match status" value="1"/>
</dbReference>
<dbReference type="AlphaFoldDB" id="A0A084T1R2"/>
<dbReference type="InterPro" id="IPR050486">
    <property type="entry name" value="Mannose-1P_guanyltransferase"/>
</dbReference>
<protein>
    <submittedName>
        <fullName evidence="2">Nucleoside-diphosphate-sugar pyrophosphorylase</fullName>
    </submittedName>
</protein>
<name>A0A084T1R2_9BACT</name>